<reference evidence="2 3" key="1">
    <citation type="submission" date="2021-06" db="EMBL/GenBank/DDBJ databases">
        <authorList>
            <person name="Palmer J.M."/>
        </authorList>
    </citation>
    <scope>NUCLEOTIDE SEQUENCE [LARGE SCALE GENOMIC DNA]</scope>
    <source>
        <strain evidence="2 3">GA_2019</strain>
        <tissue evidence="2">Muscle</tissue>
    </source>
</reference>
<name>A0ABV0Q1Z0_9TELE</name>
<keyword evidence="1" id="KW-0812">Transmembrane</keyword>
<gene>
    <name evidence="2" type="ORF">GOODEAATRI_025829</name>
</gene>
<keyword evidence="1" id="KW-1133">Transmembrane helix</keyword>
<evidence type="ECO:0000313" key="3">
    <source>
        <dbReference type="Proteomes" id="UP001476798"/>
    </source>
</evidence>
<dbReference type="Proteomes" id="UP001476798">
    <property type="component" value="Unassembled WGS sequence"/>
</dbReference>
<evidence type="ECO:0000313" key="2">
    <source>
        <dbReference type="EMBL" id="MEQ2189487.1"/>
    </source>
</evidence>
<protein>
    <submittedName>
        <fullName evidence="2">Uncharacterized protein</fullName>
    </submittedName>
</protein>
<sequence length="101" mass="11159">MSSGKGGGRGSRASCLHNFQEKLKKKKPAIKAVQESQTQKNNNYLLIYTATFCLAWVLILCTYCLQCFSSAEHRLGLSLVENQESGLCSAPLTRKITYLVA</sequence>
<keyword evidence="1" id="KW-0472">Membrane</keyword>
<proteinExistence type="predicted"/>
<comment type="caution">
    <text evidence="2">The sequence shown here is derived from an EMBL/GenBank/DDBJ whole genome shotgun (WGS) entry which is preliminary data.</text>
</comment>
<keyword evidence="3" id="KW-1185">Reference proteome</keyword>
<accession>A0ABV0Q1Z0</accession>
<dbReference type="EMBL" id="JAHRIO010093060">
    <property type="protein sequence ID" value="MEQ2189487.1"/>
    <property type="molecule type" value="Genomic_DNA"/>
</dbReference>
<feature type="transmembrane region" description="Helical" evidence="1">
    <location>
        <begin position="45"/>
        <end position="65"/>
    </location>
</feature>
<evidence type="ECO:0000256" key="1">
    <source>
        <dbReference type="SAM" id="Phobius"/>
    </source>
</evidence>
<organism evidence="2 3">
    <name type="scientific">Goodea atripinnis</name>
    <dbReference type="NCBI Taxonomy" id="208336"/>
    <lineage>
        <taxon>Eukaryota</taxon>
        <taxon>Metazoa</taxon>
        <taxon>Chordata</taxon>
        <taxon>Craniata</taxon>
        <taxon>Vertebrata</taxon>
        <taxon>Euteleostomi</taxon>
        <taxon>Actinopterygii</taxon>
        <taxon>Neopterygii</taxon>
        <taxon>Teleostei</taxon>
        <taxon>Neoteleostei</taxon>
        <taxon>Acanthomorphata</taxon>
        <taxon>Ovalentaria</taxon>
        <taxon>Atherinomorphae</taxon>
        <taxon>Cyprinodontiformes</taxon>
        <taxon>Goodeidae</taxon>
        <taxon>Goodea</taxon>
    </lineage>
</organism>